<keyword evidence="4" id="KW-1185">Reference proteome</keyword>
<name>A7NR16_ROSCS</name>
<reference evidence="3 4" key="1">
    <citation type="submission" date="2007-08" db="EMBL/GenBank/DDBJ databases">
        <title>Complete sequence of Roseiflexus castenholzii DSM 13941.</title>
        <authorList>
            <consortium name="US DOE Joint Genome Institute"/>
            <person name="Copeland A."/>
            <person name="Lucas S."/>
            <person name="Lapidus A."/>
            <person name="Barry K."/>
            <person name="Glavina del Rio T."/>
            <person name="Dalin E."/>
            <person name="Tice H."/>
            <person name="Pitluck S."/>
            <person name="Thompson L.S."/>
            <person name="Brettin T."/>
            <person name="Bruce D."/>
            <person name="Detter J.C."/>
            <person name="Han C."/>
            <person name="Tapia R."/>
            <person name="Schmutz J."/>
            <person name="Larimer F."/>
            <person name="Land M."/>
            <person name="Hauser L."/>
            <person name="Kyrpides N."/>
            <person name="Mikhailova N."/>
            <person name="Bryant D.A."/>
            <person name="Hanada S."/>
            <person name="Tsukatani Y."/>
            <person name="Richardson P."/>
        </authorList>
    </citation>
    <scope>NUCLEOTIDE SEQUENCE [LARGE SCALE GENOMIC DNA]</scope>
    <source>
        <strain evidence="4">DSM 13941 / HLO8</strain>
    </source>
</reference>
<dbReference type="KEGG" id="rca:Rcas_3979"/>
<dbReference type="HOGENOM" id="CLU_055795_0_0_0"/>
<evidence type="ECO:0000256" key="2">
    <source>
        <dbReference type="ARBA" id="ARBA00022842"/>
    </source>
</evidence>
<evidence type="ECO:0000313" key="4">
    <source>
        <dbReference type="Proteomes" id="UP000000263"/>
    </source>
</evidence>
<dbReference type="PANTHER" id="PTHR43007:SF1">
    <property type="entry name" value="2-PHOSPHO-L-LACTATE TRANSFERASE"/>
    <property type="match status" value="1"/>
</dbReference>
<dbReference type="OrthoDB" id="7466225at2"/>
<dbReference type="HAMAP" id="MF_01257">
    <property type="entry name" value="CofD"/>
    <property type="match status" value="1"/>
</dbReference>
<dbReference type="AlphaFoldDB" id="A7NR16"/>
<protein>
    <submittedName>
        <fullName evidence="3">LPPG domain containing protein</fullName>
    </submittedName>
</protein>
<dbReference type="NCBIfam" id="TIGR01819">
    <property type="entry name" value="F420_cofD"/>
    <property type="match status" value="1"/>
</dbReference>
<dbReference type="RefSeq" id="WP_012122435.1">
    <property type="nucleotide sequence ID" value="NC_009767.1"/>
</dbReference>
<dbReference type="InterPro" id="IPR010115">
    <property type="entry name" value="FbiA/CofD"/>
</dbReference>
<evidence type="ECO:0000256" key="1">
    <source>
        <dbReference type="ARBA" id="ARBA00022679"/>
    </source>
</evidence>
<gene>
    <name evidence="3" type="ordered locus">Rcas_3979</name>
</gene>
<organism evidence="3 4">
    <name type="scientific">Roseiflexus castenholzii (strain DSM 13941 / HLO8)</name>
    <dbReference type="NCBI Taxonomy" id="383372"/>
    <lineage>
        <taxon>Bacteria</taxon>
        <taxon>Bacillati</taxon>
        <taxon>Chloroflexota</taxon>
        <taxon>Chloroflexia</taxon>
        <taxon>Chloroflexales</taxon>
        <taxon>Roseiflexineae</taxon>
        <taxon>Roseiflexaceae</taxon>
        <taxon>Roseiflexus</taxon>
    </lineage>
</organism>
<dbReference type="CDD" id="cd07186">
    <property type="entry name" value="CofD_like"/>
    <property type="match status" value="1"/>
</dbReference>
<proteinExistence type="inferred from homology"/>
<evidence type="ECO:0000313" key="3">
    <source>
        <dbReference type="EMBL" id="ABU60012.1"/>
    </source>
</evidence>
<dbReference type="STRING" id="383372.Rcas_3979"/>
<keyword evidence="1" id="KW-0808">Transferase</keyword>
<dbReference type="Pfam" id="PF01933">
    <property type="entry name" value="CofD"/>
    <property type="match status" value="1"/>
</dbReference>
<dbReference type="EMBL" id="CP000804">
    <property type="protein sequence ID" value="ABU60012.1"/>
    <property type="molecule type" value="Genomic_DNA"/>
</dbReference>
<dbReference type="PANTHER" id="PTHR43007">
    <property type="entry name" value="2-PHOSPHO-L-LACTATE TRANSFERASE"/>
    <property type="match status" value="1"/>
</dbReference>
<dbReference type="Gene3D" id="1.10.8.240">
    <property type="entry name" value="CofD-like domain"/>
    <property type="match status" value="1"/>
</dbReference>
<dbReference type="GO" id="GO:0000287">
    <property type="term" value="F:magnesium ion binding"/>
    <property type="evidence" value="ECO:0007669"/>
    <property type="project" value="InterPro"/>
</dbReference>
<sequence>MIVVLAGGVGAARFLEGLVQVVSPEMIAAIVNTGDDMVFHGLHVSPDIDIVTYTLAGIVDPAQGWGIREDTTHTLSMLARLGADTWFKLGDRDLAVHIRRTELLRAGWTLSQVTDAFRCALNVGIRVLPMSDDPVATEIFTPAGWLHFQQYLVQRRARDEVRGVRFVGIEQARPAPGVLEALHTAEMIVIAPSNPVVSIGTILAVPGVRDALMASPAPTVAVSPIIAGAPVKGPAAPLMRAVGLEVSVRGVAACYRGLIDALVIDQADASLSDDIRSWGIDVMVTDTVMRGPAEKRRLAEATIAAARTAARRRS</sequence>
<dbReference type="InterPro" id="IPR002882">
    <property type="entry name" value="CofD"/>
</dbReference>
<dbReference type="SUPFAM" id="SSF142338">
    <property type="entry name" value="CofD-like"/>
    <property type="match status" value="1"/>
</dbReference>
<accession>A7NR16</accession>
<keyword evidence="2" id="KW-0460">Magnesium</keyword>
<dbReference type="Proteomes" id="UP000000263">
    <property type="component" value="Chromosome"/>
</dbReference>
<dbReference type="InterPro" id="IPR038136">
    <property type="entry name" value="CofD-like_dom_sf"/>
</dbReference>
<dbReference type="eggNOG" id="COG0391">
    <property type="taxonomic scope" value="Bacteria"/>
</dbReference>
<dbReference type="Gene3D" id="3.40.50.10680">
    <property type="entry name" value="CofD-like domains"/>
    <property type="match status" value="1"/>
</dbReference>
<dbReference type="GO" id="GO:0043743">
    <property type="term" value="F:LPPG:FO 2-phospho-L-lactate transferase activity"/>
    <property type="evidence" value="ECO:0007669"/>
    <property type="project" value="InterPro"/>
</dbReference>